<gene>
    <name evidence="2" type="ORF">QR680_002943</name>
</gene>
<organism evidence="2 3">
    <name type="scientific">Steinernema hermaphroditum</name>
    <dbReference type="NCBI Taxonomy" id="289476"/>
    <lineage>
        <taxon>Eukaryota</taxon>
        <taxon>Metazoa</taxon>
        <taxon>Ecdysozoa</taxon>
        <taxon>Nematoda</taxon>
        <taxon>Chromadorea</taxon>
        <taxon>Rhabditida</taxon>
        <taxon>Tylenchina</taxon>
        <taxon>Panagrolaimomorpha</taxon>
        <taxon>Strongyloidoidea</taxon>
        <taxon>Steinernematidae</taxon>
        <taxon>Steinernema</taxon>
    </lineage>
</organism>
<feature type="compositionally biased region" description="Polar residues" evidence="1">
    <location>
        <begin position="72"/>
        <end position="94"/>
    </location>
</feature>
<feature type="region of interest" description="Disordered" evidence="1">
    <location>
        <begin position="129"/>
        <end position="170"/>
    </location>
</feature>
<feature type="region of interest" description="Disordered" evidence="1">
    <location>
        <begin position="316"/>
        <end position="423"/>
    </location>
</feature>
<feature type="compositionally biased region" description="Polar residues" evidence="1">
    <location>
        <begin position="50"/>
        <end position="61"/>
    </location>
</feature>
<name>A0AA39LJB1_9BILA</name>
<feature type="compositionally biased region" description="Acidic residues" evidence="1">
    <location>
        <begin position="412"/>
        <end position="423"/>
    </location>
</feature>
<feature type="compositionally biased region" description="Low complexity" evidence="1">
    <location>
        <begin position="629"/>
        <end position="643"/>
    </location>
</feature>
<feature type="compositionally biased region" description="Pro residues" evidence="1">
    <location>
        <begin position="890"/>
        <end position="900"/>
    </location>
</feature>
<reference evidence="2" key="1">
    <citation type="submission" date="2023-06" db="EMBL/GenBank/DDBJ databases">
        <title>Genomic analysis of the entomopathogenic nematode Steinernema hermaphroditum.</title>
        <authorList>
            <person name="Schwarz E.M."/>
            <person name="Heppert J.K."/>
            <person name="Baniya A."/>
            <person name="Schwartz H.T."/>
            <person name="Tan C.-H."/>
            <person name="Antoshechkin I."/>
            <person name="Sternberg P.W."/>
            <person name="Goodrich-Blair H."/>
            <person name="Dillman A.R."/>
        </authorList>
    </citation>
    <scope>NUCLEOTIDE SEQUENCE</scope>
    <source>
        <strain evidence="2">PS9179</strain>
        <tissue evidence="2">Whole animal</tissue>
    </source>
</reference>
<feature type="compositionally biased region" description="Acidic residues" evidence="1">
    <location>
        <begin position="645"/>
        <end position="673"/>
    </location>
</feature>
<feature type="compositionally biased region" description="Acidic residues" evidence="1">
    <location>
        <begin position="386"/>
        <end position="395"/>
    </location>
</feature>
<comment type="caution">
    <text evidence="2">The sequence shown here is derived from an EMBL/GenBank/DDBJ whole genome shotgun (WGS) entry which is preliminary data.</text>
</comment>
<feature type="compositionally biased region" description="Polar residues" evidence="1">
    <location>
        <begin position="346"/>
        <end position="356"/>
    </location>
</feature>
<feature type="compositionally biased region" description="Acidic residues" evidence="1">
    <location>
        <begin position="931"/>
        <end position="949"/>
    </location>
</feature>
<sequence length="949" mass="104958">MSEDVAAEDGRASPPLTRNMIDCNDLKKRSGQLDSGRLHNSCVENGHAESGTSSLLSSCELTNHPPVENGVKNETPTSDPSQKGSSNHLENGSLENGHPELYQIVQHSEPGSSQHAVVSGDVVEICANGENYRTPNSSPVLDENRGRSHSPTRGATGRDGAKDQESRKRKAISCPPLRRFRLYCNGGVYPYLVLGERERVESPPMPTVAGPSAANVAEVSIPPESVPSVPSESFLPTSPENVLTAPLESLLSTPPESVSAVPISDTSDSPFEPRHETEHRLDETMMTWVNAEFGDPENFDDLNKFVHKGSDLFERELEESEEASDDQTVPDGSDAEFNREHVVPESQENGNDGSSSEGEDEVPEPQQEANNGATEDEQHPGPSEEFFFDAEEGSDLDERSYSIEDSPASPDPPDEGQMDDGEIELLERVEEIMSNDGQENGESRDSADDDSEVVIHVQVQRRDSRDLPPAKFNELARSDTDDPLTMVGVIKEHMKGKTTRTYTWNTLENIATHIIEERERQQGIRPQLTERKRQVKFHDSVKLKLFTKWYKDGRKIPLSSSKSTMHEIPLIDHVYEGPRLVTRIEDKLKAAAENGMPVTENNQYDSNGASAGVKELLGRHLRNRNKGDSSNSGTTTNSTISTGFEDSDDEGQDDDMDDYDDDDDYDEEQDEMSDGVSTAQLNIYQQQGNSMVAPVYPWQENGAGERQLTDEMGYPIDDPLNSFALDERNRADQETLRELKRLRRKRKLDAETSPLPCCSKSLCVQRPPLLPTPMPMPMPMPIPMPTPMLTPTVNPAPPQFALPLLTTPRMAARVSFPEPNNDGQNEQTIDQIRARVRALLNANSSVNPTTVMARVGERLLQDLHSGQIPNPFIEYSSSYTDASLPSVSAPNPPLTPPPVTPVAAPQDPSTISLYDPPPKRERKAQIRYELDLSDVSDDDDDDDDEKPLE</sequence>
<accession>A0AA39LJB1</accession>
<keyword evidence="3" id="KW-1185">Reference proteome</keyword>
<dbReference type="Proteomes" id="UP001175271">
    <property type="component" value="Unassembled WGS sequence"/>
</dbReference>
<feature type="region of interest" description="Disordered" evidence="1">
    <location>
        <begin position="1"/>
        <end position="98"/>
    </location>
</feature>
<proteinExistence type="predicted"/>
<evidence type="ECO:0000313" key="2">
    <source>
        <dbReference type="EMBL" id="KAK0399215.1"/>
    </source>
</evidence>
<feature type="compositionally biased region" description="Basic and acidic residues" evidence="1">
    <location>
        <begin position="917"/>
        <end position="930"/>
    </location>
</feature>
<feature type="region of interest" description="Disordered" evidence="1">
    <location>
        <begin position="622"/>
        <end position="675"/>
    </location>
</feature>
<feature type="region of interest" description="Disordered" evidence="1">
    <location>
        <begin position="252"/>
        <end position="279"/>
    </location>
</feature>
<feature type="compositionally biased region" description="Acidic residues" evidence="1">
    <location>
        <begin position="316"/>
        <end position="325"/>
    </location>
</feature>
<feature type="region of interest" description="Disordered" evidence="1">
    <location>
        <begin position="881"/>
        <end position="949"/>
    </location>
</feature>
<protein>
    <submittedName>
        <fullName evidence="2">Uncharacterized protein</fullName>
    </submittedName>
</protein>
<dbReference type="EMBL" id="JAUCMV010000005">
    <property type="protein sequence ID" value="KAK0399215.1"/>
    <property type="molecule type" value="Genomic_DNA"/>
</dbReference>
<evidence type="ECO:0000256" key="1">
    <source>
        <dbReference type="SAM" id="MobiDB-lite"/>
    </source>
</evidence>
<dbReference type="AlphaFoldDB" id="A0AA39LJB1"/>
<evidence type="ECO:0000313" key="3">
    <source>
        <dbReference type="Proteomes" id="UP001175271"/>
    </source>
</evidence>